<keyword evidence="2" id="KW-1185">Reference proteome</keyword>
<proteinExistence type="predicted"/>
<dbReference type="InterPro" id="IPR042847">
    <property type="entry name" value="EFC12"/>
</dbReference>
<evidence type="ECO:0000313" key="2">
    <source>
        <dbReference type="Proteomes" id="UP001266305"/>
    </source>
</evidence>
<reference evidence="1 2" key="1">
    <citation type="submission" date="2023-05" db="EMBL/GenBank/DDBJ databases">
        <title>B98-5 Cell Line De Novo Hybrid Assembly: An Optical Mapping Approach.</title>
        <authorList>
            <person name="Kananen K."/>
            <person name="Auerbach J.A."/>
            <person name="Kautto E."/>
            <person name="Blachly J.S."/>
        </authorList>
    </citation>
    <scope>NUCLEOTIDE SEQUENCE [LARGE SCALE GENOMIC DNA]</scope>
    <source>
        <strain evidence="1">B95-8</strain>
        <tissue evidence="1">Cell line</tissue>
    </source>
</reference>
<comment type="caution">
    <text evidence="1">The sequence shown here is derived from an EMBL/GenBank/DDBJ whole genome shotgun (WGS) entry which is preliminary data.</text>
</comment>
<dbReference type="PANTHER" id="PTHR47225:SF1">
    <property type="entry name" value="EF-HAND CALCIUM-BINDING DOMAIN-CONTAINING PROTEIN 12"/>
    <property type="match status" value="1"/>
</dbReference>
<gene>
    <name evidence="1" type="ORF">P7K49_030651</name>
</gene>
<name>A0ABQ9U2R7_SAGOE</name>
<accession>A0ABQ9U2R7</accession>
<dbReference type="Proteomes" id="UP001266305">
    <property type="component" value="Unassembled WGS sequence"/>
</dbReference>
<organism evidence="1 2">
    <name type="scientific">Saguinus oedipus</name>
    <name type="common">Cotton-top tamarin</name>
    <name type="synonym">Oedipomidas oedipus</name>
    <dbReference type="NCBI Taxonomy" id="9490"/>
    <lineage>
        <taxon>Eukaryota</taxon>
        <taxon>Metazoa</taxon>
        <taxon>Chordata</taxon>
        <taxon>Craniata</taxon>
        <taxon>Vertebrata</taxon>
        <taxon>Euteleostomi</taxon>
        <taxon>Mammalia</taxon>
        <taxon>Eutheria</taxon>
        <taxon>Euarchontoglires</taxon>
        <taxon>Primates</taxon>
        <taxon>Haplorrhini</taxon>
        <taxon>Platyrrhini</taxon>
        <taxon>Cebidae</taxon>
        <taxon>Callitrichinae</taxon>
        <taxon>Saguinus</taxon>
    </lineage>
</organism>
<protein>
    <submittedName>
        <fullName evidence="1">Uncharacterized protein</fullName>
    </submittedName>
</protein>
<dbReference type="EMBL" id="JASSZA010000016">
    <property type="protein sequence ID" value="KAK2091367.1"/>
    <property type="molecule type" value="Genomic_DNA"/>
</dbReference>
<dbReference type="PANTHER" id="PTHR47225">
    <property type="entry name" value="EF-HAND CALCIUM-BINDING DOMAIN-CONTAINING PROTEIN 12"/>
    <property type="match status" value="1"/>
</dbReference>
<evidence type="ECO:0000313" key="1">
    <source>
        <dbReference type="EMBL" id="KAK2091367.1"/>
    </source>
</evidence>
<sequence>MTGASLSSLSHTGALEEAVERGFLTMVITIKGEAIGVHGHIKWSYSASSLEWLIWGQQAAQSTCSSVLQEIFNVQSQAAALQRYHHLPSRVFAGTVTSCMYHHPNTTAGHILAKHKDSLKGPLKKQEVDSAPQLPKVDLLTVPAVDTQMEARPMTLEEMEEVGKRYCEQHQQRKLTIPSIQYTEQCRMVRCRNQHFDEHCLPSTIHGDMRELIDSACRHNFLVYLRCWKLCESYGIPLTEDILIKDDNSAMSAFQTYELVNDLTFTGTWSILWLGLGPNPSLTTVLAAVYWHILENSPKDIREINSNKEKTAAKQI</sequence>